<reference evidence="2" key="2">
    <citation type="journal article" date="2022" name="Hortic Res">
        <title>The genome of Dioscorea zingiberensis sheds light on the biosynthesis, origin and evolution of the medicinally important diosgenin saponins.</title>
        <authorList>
            <person name="Li Y."/>
            <person name="Tan C."/>
            <person name="Li Z."/>
            <person name="Guo J."/>
            <person name="Li S."/>
            <person name="Chen X."/>
            <person name="Wang C."/>
            <person name="Dai X."/>
            <person name="Yang H."/>
            <person name="Song W."/>
            <person name="Hou L."/>
            <person name="Xu J."/>
            <person name="Tong Z."/>
            <person name="Xu A."/>
            <person name="Yuan X."/>
            <person name="Wang W."/>
            <person name="Yang Q."/>
            <person name="Chen L."/>
            <person name="Sun Z."/>
            <person name="Wang K."/>
            <person name="Pan B."/>
            <person name="Chen J."/>
            <person name="Bao Y."/>
            <person name="Liu F."/>
            <person name="Qi X."/>
            <person name="Gang D.R."/>
            <person name="Wen J."/>
            <person name="Li J."/>
        </authorList>
    </citation>
    <scope>NUCLEOTIDE SEQUENCE</scope>
    <source>
        <strain evidence="2">Dzin_1.0</strain>
    </source>
</reference>
<protein>
    <recommendedName>
        <fullName evidence="4">WW domain-containing protein</fullName>
    </recommendedName>
</protein>
<dbReference type="Gene3D" id="2.20.70.10">
    <property type="match status" value="1"/>
</dbReference>
<evidence type="ECO:0000313" key="3">
    <source>
        <dbReference type="Proteomes" id="UP001085076"/>
    </source>
</evidence>
<proteinExistence type="predicted"/>
<dbReference type="PANTHER" id="PTHR14791:SF29">
    <property type="entry name" value="PROTEIN KIBRA"/>
    <property type="match status" value="1"/>
</dbReference>
<reference evidence="2" key="1">
    <citation type="submission" date="2021-03" db="EMBL/GenBank/DDBJ databases">
        <authorList>
            <person name="Li Z."/>
            <person name="Yang C."/>
        </authorList>
    </citation>
    <scope>NUCLEOTIDE SEQUENCE</scope>
    <source>
        <strain evidence="2">Dzin_1.0</strain>
        <tissue evidence="2">Leaf</tissue>
    </source>
</reference>
<dbReference type="AlphaFoldDB" id="A0A9D5CIM2"/>
<dbReference type="OrthoDB" id="1930512at2759"/>
<evidence type="ECO:0000313" key="2">
    <source>
        <dbReference type="EMBL" id="KAJ0973574.1"/>
    </source>
</evidence>
<dbReference type="Proteomes" id="UP001085076">
    <property type="component" value="Miscellaneous, Linkage group lg05"/>
</dbReference>
<evidence type="ECO:0008006" key="4">
    <source>
        <dbReference type="Google" id="ProtNLM"/>
    </source>
</evidence>
<feature type="region of interest" description="Disordered" evidence="1">
    <location>
        <begin position="23"/>
        <end position="57"/>
    </location>
</feature>
<evidence type="ECO:0000256" key="1">
    <source>
        <dbReference type="SAM" id="MobiDB-lite"/>
    </source>
</evidence>
<dbReference type="PANTHER" id="PTHR14791">
    <property type="entry name" value="BOMB/KIRA PROTEINS"/>
    <property type="match status" value="1"/>
</dbReference>
<keyword evidence="3" id="KW-1185">Reference proteome</keyword>
<dbReference type="SUPFAM" id="SSF51045">
    <property type="entry name" value="WW domain"/>
    <property type="match status" value="1"/>
</dbReference>
<dbReference type="InterPro" id="IPR036020">
    <property type="entry name" value="WW_dom_sf"/>
</dbReference>
<gene>
    <name evidence="2" type="ORF">J5N97_021533</name>
</gene>
<feature type="compositionally biased region" description="Pro residues" evidence="1">
    <location>
        <begin position="39"/>
        <end position="48"/>
    </location>
</feature>
<organism evidence="2 3">
    <name type="scientific">Dioscorea zingiberensis</name>
    <dbReference type="NCBI Taxonomy" id="325984"/>
    <lineage>
        <taxon>Eukaryota</taxon>
        <taxon>Viridiplantae</taxon>
        <taxon>Streptophyta</taxon>
        <taxon>Embryophyta</taxon>
        <taxon>Tracheophyta</taxon>
        <taxon>Spermatophyta</taxon>
        <taxon>Magnoliopsida</taxon>
        <taxon>Liliopsida</taxon>
        <taxon>Dioscoreales</taxon>
        <taxon>Dioscoreaceae</taxon>
        <taxon>Dioscorea</taxon>
    </lineage>
</organism>
<name>A0A9D5CIM2_9LILI</name>
<sequence>MTAPSIEMIAELLKTCSLWRNNNNNNNNNNGRRSHSALTPPPPPPPPEDPTDESEEGEITLELNSDVTLPCNWEQCLDVRTGEVYYIDWRTGTRTSEDPRNLTALSSIFYSSSSSISSSSGDDEDDTKDTACSSVITSLSSHSSSDATSAGEPPVLVAAGCKACFMYFMVPKWFHACPKCGAPGLLHLAGDAFF</sequence>
<accession>A0A9D5CIM2</accession>
<comment type="caution">
    <text evidence="2">The sequence shown here is derived from an EMBL/GenBank/DDBJ whole genome shotgun (WGS) entry which is preliminary data.</text>
</comment>
<dbReference type="EMBL" id="JAGGNH010000005">
    <property type="protein sequence ID" value="KAJ0973574.1"/>
    <property type="molecule type" value="Genomic_DNA"/>
</dbReference>
<dbReference type="InterPro" id="IPR051105">
    <property type="entry name" value="WWC/KIBRA_Hippo_Reg"/>
</dbReference>